<dbReference type="InterPro" id="IPR001594">
    <property type="entry name" value="Palmitoyltrfase_DHHC"/>
</dbReference>
<evidence type="ECO:0000313" key="8">
    <source>
        <dbReference type="EMBL" id="KAH9325199.1"/>
    </source>
</evidence>
<dbReference type="Proteomes" id="UP000824469">
    <property type="component" value="Unassembled WGS sequence"/>
</dbReference>
<evidence type="ECO:0000256" key="2">
    <source>
        <dbReference type="ARBA" id="ARBA00008574"/>
    </source>
</evidence>
<dbReference type="EMBL" id="JAHRHJ020000002">
    <property type="protein sequence ID" value="KAH9325199.1"/>
    <property type="molecule type" value="Genomic_DNA"/>
</dbReference>
<dbReference type="GO" id="GO:0016020">
    <property type="term" value="C:membrane"/>
    <property type="evidence" value="ECO:0007669"/>
    <property type="project" value="UniProtKB-SubCell"/>
</dbReference>
<keyword evidence="4 6" id="KW-1133">Transmembrane helix</keyword>
<keyword evidence="3 6" id="KW-0812">Transmembrane</keyword>
<evidence type="ECO:0000256" key="6">
    <source>
        <dbReference type="RuleBase" id="RU079119"/>
    </source>
</evidence>
<comment type="catalytic activity">
    <reaction evidence="6">
        <text>L-cysteinyl-[protein] + hexadecanoyl-CoA = S-hexadecanoyl-L-cysteinyl-[protein] + CoA</text>
        <dbReference type="Rhea" id="RHEA:36683"/>
        <dbReference type="Rhea" id="RHEA-COMP:10131"/>
        <dbReference type="Rhea" id="RHEA-COMP:11032"/>
        <dbReference type="ChEBI" id="CHEBI:29950"/>
        <dbReference type="ChEBI" id="CHEBI:57287"/>
        <dbReference type="ChEBI" id="CHEBI:57379"/>
        <dbReference type="ChEBI" id="CHEBI:74151"/>
        <dbReference type="EC" id="2.3.1.225"/>
    </reaction>
</comment>
<proteinExistence type="inferred from homology"/>
<organism evidence="8 9">
    <name type="scientific">Taxus chinensis</name>
    <name type="common">Chinese yew</name>
    <name type="synonym">Taxus wallichiana var. chinensis</name>
    <dbReference type="NCBI Taxonomy" id="29808"/>
    <lineage>
        <taxon>Eukaryota</taxon>
        <taxon>Viridiplantae</taxon>
        <taxon>Streptophyta</taxon>
        <taxon>Embryophyta</taxon>
        <taxon>Tracheophyta</taxon>
        <taxon>Spermatophyta</taxon>
        <taxon>Pinopsida</taxon>
        <taxon>Pinidae</taxon>
        <taxon>Conifers II</taxon>
        <taxon>Cupressales</taxon>
        <taxon>Taxaceae</taxon>
        <taxon>Taxus</taxon>
    </lineage>
</organism>
<evidence type="ECO:0000313" key="9">
    <source>
        <dbReference type="Proteomes" id="UP000824469"/>
    </source>
</evidence>
<feature type="transmembrane region" description="Helical" evidence="6">
    <location>
        <begin position="201"/>
        <end position="221"/>
    </location>
</feature>
<evidence type="ECO:0000259" key="7">
    <source>
        <dbReference type="Pfam" id="PF01529"/>
    </source>
</evidence>
<accession>A0AA38GMP1</accession>
<comment type="caution">
    <text evidence="8">The sequence shown here is derived from an EMBL/GenBank/DDBJ whole genome shotgun (WGS) entry which is preliminary data.</text>
</comment>
<comment type="domain">
    <text evidence="6">The DHHC domain is required for palmitoyltransferase activity.</text>
</comment>
<gene>
    <name evidence="8" type="ORF">KI387_005377</name>
</gene>
<dbReference type="GO" id="GO:0019706">
    <property type="term" value="F:protein-cysteine S-palmitoyltransferase activity"/>
    <property type="evidence" value="ECO:0007669"/>
    <property type="project" value="UniProtKB-EC"/>
</dbReference>
<dbReference type="AlphaFoldDB" id="A0AA38GMP1"/>
<evidence type="ECO:0000256" key="5">
    <source>
        <dbReference type="ARBA" id="ARBA00023136"/>
    </source>
</evidence>
<feature type="transmembrane region" description="Helical" evidence="6">
    <location>
        <begin position="63"/>
        <end position="83"/>
    </location>
</feature>
<feature type="transmembrane region" description="Helical" evidence="6">
    <location>
        <begin position="165"/>
        <end position="189"/>
    </location>
</feature>
<comment type="subcellular location">
    <subcellularLocation>
        <location evidence="1">Membrane</location>
        <topology evidence="1">Multi-pass membrane protein</topology>
    </subcellularLocation>
</comment>
<feature type="transmembrane region" description="Helical" evidence="6">
    <location>
        <begin position="33"/>
        <end position="51"/>
    </location>
</feature>
<keyword evidence="6" id="KW-0012">Acyltransferase</keyword>
<dbReference type="Pfam" id="PF01529">
    <property type="entry name" value="DHHC"/>
    <property type="match status" value="1"/>
</dbReference>
<dbReference type="EC" id="2.3.1.225" evidence="6"/>
<evidence type="ECO:0000256" key="3">
    <source>
        <dbReference type="ARBA" id="ARBA00022692"/>
    </source>
</evidence>
<keyword evidence="9" id="KW-1185">Reference proteome</keyword>
<keyword evidence="6" id="KW-0808">Transferase</keyword>
<reference evidence="8 9" key="1">
    <citation type="journal article" date="2021" name="Nat. Plants">
        <title>The Taxus genome provides insights into paclitaxel biosynthesis.</title>
        <authorList>
            <person name="Xiong X."/>
            <person name="Gou J."/>
            <person name="Liao Q."/>
            <person name="Li Y."/>
            <person name="Zhou Q."/>
            <person name="Bi G."/>
            <person name="Li C."/>
            <person name="Du R."/>
            <person name="Wang X."/>
            <person name="Sun T."/>
            <person name="Guo L."/>
            <person name="Liang H."/>
            <person name="Lu P."/>
            <person name="Wu Y."/>
            <person name="Zhang Z."/>
            <person name="Ro D.K."/>
            <person name="Shang Y."/>
            <person name="Huang S."/>
            <person name="Yan J."/>
        </authorList>
    </citation>
    <scope>NUCLEOTIDE SEQUENCE [LARGE SCALE GENOMIC DNA]</scope>
    <source>
        <strain evidence="8">Ta-2019</strain>
    </source>
</reference>
<protein>
    <recommendedName>
        <fullName evidence="6">S-acyltransferase</fullName>
        <ecNumber evidence="6">2.3.1.225</ecNumber>
    </recommendedName>
    <alternativeName>
        <fullName evidence="6">Palmitoyltransferase</fullName>
    </alternativeName>
</protein>
<feature type="domain" description="Palmitoyltransferase DHHC" evidence="7">
    <location>
        <begin position="159"/>
        <end position="245"/>
    </location>
</feature>
<keyword evidence="5 6" id="KW-0472">Membrane</keyword>
<feature type="non-terminal residue" evidence="8">
    <location>
        <position position="1"/>
    </location>
</feature>
<evidence type="ECO:0000256" key="1">
    <source>
        <dbReference type="ARBA" id="ARBA00004141"/>
    </source>
</evidence>
<comment type="similarity">
    <text evidence="2 6">Belongs to the DHHC palmitoyltransferase family.</text>
</comment>
<dbReference type="OMA" id="IAHLWIS"/>
<sequence>MSKKWMSICLTALSALAMHFTFAAIAHLWISNSIFPALLEIVGGFFVWLIQGQWCKRRTGISTSAPTFVFVSIWILWALYILLLRRDVCPTMDVAFNTQCFVLSIGLWRMLWSDPGYVRNENISSESTGQTILRVTGSDKSKFEGHFIGTGTNIQPIDGQQNHCLFILLLVAFVSAEMCYFLCVISWISSIKNFWERQSQVSHLVAWIVSSSLFAIIQVFWQVPFLFWHLYCISLNITTDEWVNWEKYPEFQVERSLEP</sequence>
<evidence type="ECO:0000256" key="4">
    <source>
        <dbReference type="ARBA" id="ARBA00022989"/>
    </source>
</evidence>
<name>A0AA38GMP1_TAXCH</name>